<feature type="region of interest" description="Disordered" evidence="1">
    <location>
        <begin position="37"/>
        <end position="84"/>
    </location>
</feature>
<dbReference type="Proteomes" id="UP000046090">
    <property type="component" value="Unassembled WGS sequence"/>
</dbReference>
<evidence type="ECO:0000256" key="2">
    <source>
        <dbReference type="SAM" id="SignalP"/>
    </source>
</evidence>
<dbReference type="RefSeq" id="WP_015106227.1">
    <property type="nucleotide sequence ID" value="NZ_AP026684.1"/>
</dbReference>
<dbReference type="EMBL" id="CDMK01000001">
    <property type="protein sequence ID" value="CRI34141.1"/>
    <property type="molecule type" value="Genomic_DNA"/>
</dbReference>
<keyword evidence="2" id="KW-0732">Signal</keyword>
<dbReference type="GeneID" id="76196736"/>
<protein>
    <submittedName>
        <fullName evidence="3">Uncharacterized protein</fullName>
    </submittedName>
</protein>
<organism evidence="3 4">
    <name type="scientific">Helicobacter heilmannii</name>
    <dbReference type="NCBI Taxonomy" id="35817"/>
    <lineage>
        <taxon>Bacteria</taxon>
        <taxon>Pseudomonadati</taxon>
        <taxon>Campylobacterota</taxon>
        <taxon>Epsilonproteobacteria</taxon>
        <taxon>Campylobacterales</taxon>
        <taxon>Helicobacteraceae</taxon>
        <taxon>Helicobacter</taxon>
    </lineage>
</organism>
<name>A0A0K2Y4S2_HELHE</name>
<sequence>MRLRPFVCALGLLSVSALYAENSGAYGEVGFQYSNMTKASQQSEQQPAQSPQPQNNPLTAVQPTNGGISPTISNNTIPNMPNNQ</sequence>
<feature type="signal peptide" evidence="2">
    <location>
        <begin position="1"/>
        <end position="20"/>
    </location>
</feature>
<gene>
    <name evidence="3" type="ORF">HHE01_09870</name>
</gene>
<dbReference type="AlphaFoldDB" id="A0A0K2Y4S2"/>
<keyword evidence="4" id="KW-1185">Reference proteome</keyword>
<evidence type="ECO:0000313" key="3">
    <source>
        <dbReference type="EMBL" id="CRI34141.1"/>
    </source>
</evidence>
<reference evidence="4" key="1">
    <citation type="submission" date="2014-12" db="EMBL/GenBank/DDBJ databases">
        <authorList>
            <person name="Smet A."/>
        </authorList>
    </citation>
    <scope>NUCLEOTIDE SEQUENCE [LARGE SCALE GENOMIC DNA]</scope>
</reference>
<accession>A0A0K2Y4S2</accession>
<evidence type="ECO:0000313" key="4">
    <source>
        <dbReference type="Proteomes" id="UP000046090"/>
    </source>
</evidence>
<feature type="compositionally biased region" description="Polar residues" evidence="1">
    <location>
        <begin position="55"/>
        <end position="84"/>
    </location>
</feature>
<evidence type="ECO:0000256" key="1">
    <source>
        <dbReference type="SAM" id="MobiDB-lite"/>
    </source>
</evidence>
<proteinExistence type="predicted"/>
<feature type="compositionally biased region" description="Low complexity" evidence="1">
    <location>
        <begin position="39"/>
        <end position="53"/>
    </location>
</feature>
<feature type="chain" id="PRO_5043478411" evidence="2">
    <location>
        <begin position="21"/>
        <end position="84"/>
    </location>
</feature>